<keyword evidence="1" id="KW-0472">Membrane</keyword>
<keyword evidence="3" id="KW-1185">Reference proteome</keyword>
<dbReference type="STRING" id="157687.HMPREF3180_01770"/>
<protein>
    <submittedName>
        <fullName evidence="2">Uncharacterized protein</fullName>
    </submittedName>
</protein>
<comment type="caution">
    <text evidence="2">The sequence shown here is derived from an EMBL/GenBank/DDBJ whole genome shotgun (WGS) entry which is preliminary data.</text>
</comment>
<sequence>MSKIIVRDKFKFRLFPKTIWIDNEKKKLKPNSEIIFETNEDYVILSEKKSKKRKLGLDLENKEKVVVEIKYNFFILSMIFLVPVLFVIIILIFNLDEIDAKQLGTVDGILIYIMFLKIEKFEIVSK</sequence>
<evidence type="ECO:0000313" key="3">
    <source>
        <dbReference type="Proteomes" id="UP000070483"/>
    </source>
</evidence>
<evidence type="ECO:0000313" key="2">
    <source>
        <dbReference type="EMBL" id="KXB61400.1"/>
    </source>
</evidence>
<accession>A0A134A133</accession>
<dbReference type="Proteomes" id="UP000070483">
    <property type="component" value="Unassembled WGS sequence"/>
</dbReference>
<dbReference type="EMBL" id="LSDD01000133">
    <property type="protein sequence ID" value="KXB61400.1"/>
    <property type="molecule type" value="Genomic_DNA"/>
</dbReference>
<keyword evidence="1" id="KW-0812">Transmembrane</keyword>
<reference evidence="3" key="1">
    <citation type="submission" date="2016-01" db="EMBL/GenBank/DDBJ databases">
        <authorList>
            <person name="Mitreva M."/>
            <person name="Pepin K.H."/>
            <person name="Mihindukulasuriya K.A."/>
            <person name="Fulton R."/>
            <person name="Fronick C."/>
            <person name="O'Laughlin M."/>
            <person name="Miner T."/>
            <person name="Herter B."/>
            <person name="Rosa B.A."/>
            <person name="Cordes M."/>
            <person name="Tomlinson C."/>
            <person name="Wollam A."/>
            <person name="Palsikar V.B."/>
            <person name="Mardis E.R."/>
            <person name="Wilson R.K."/>
        </authorList>
    </citation>
    <scope>NUCLEOTIDE SEQUENCE [LARGE SCALE GENOMIC DNA]</scope>
    <source>
        <strain evidence="3">KA00185</strain>
    </source>
</reference>
<name>A0A134A133_9FUSO</name>
<dbReference type="AlphaFoldDB" id="A0A134A133"/>
<evidence type="ECO:0000256" key="1">
    <source>
        <dbReference type="SAM" id="Phobius"/>
    </source>
</evidence>
<gene>
    <name evidence="2" type="ORF">HMPREF3180_01770</name>
</gene>
<dbReference type="PATRIC" id="fig|157687.3.peg.1763"/>
<organism evidence="2 3">
    <name type="scientific">Leptotrichia wadei</name>
    <dbReference type="NCBI Taxonomy" id="157687"/>
    <lineage>
        <taxon>Bacteria</taxon>
        <taxon>Fusobacteriati</taxon>
        <taxon>Fusobacteriota</taxon>
        <taxon>Fusobacteriia</taxon>
        <taxon>Fusobacteriales</taxon>
        <taxon>Leptotrichiaceae</taxon>
        <taxon>Leptotrichia</taxon>
    </lineage>
</organism>
<dbReference type="RefSeq" id="WP_060918353.1">
    <property type="nucleotide sequence ID" value="NZ_KQ960101.1"/>
</dbReference>
<proteinExistence type="predicted"/>
<keyword evidence="1" id="KW-1133">Transmembrane helix</keyword>
<feature type="transmembrane region" description="Helical" evidence="1">
    <location>
        <begin position="71"/>
        <end position="94"/>
    </location>
</feature>
<dbReference type="OrthoDB" id="80938at2"/>